<evidence type="ECO:0000256" key="1">
    <source>
        <dbReference type="ARBA" id="ARBA00009727"/>
    </source>
</evidence>
<dbReference type="GO" id="GO:0015031">
    <property type="term" value="P:protein transport"/>
    <property type="evidence" value="ECO:0007669"/>
    <property type="project" value="UniProtKB-KW"/>
</dbReference>
<keyword evidence="6 9" id="KW-1133">Transmembrane helix</keyword>
<evidence type="ECO:0000256" key="7">
    <source>
        <dbReference type="ARBA" id="ARBA00023034"/>
    </source>
</evidence>
<dbReference type="Proteomes" id="UP000261540">
    <property type="component" value="Unplaced"/>
</dbReference>
<dbReference type="GO" id="GO:0030134">
    <property type="term" value="C:COPII-coated ER to Golgi transport vesicle"/>
    <property type="evidence" value="ECO:0007669"/>
    <property type="project" value="TreeGrafter"/>
</dbReference>
<sequence length="256" mass="28321">FSITSFLCSQAAKPRARAAPPSGDPLLFEDTSSSGPPMGHQGYYSSGYSMSGVGGGVGNSGMNELFTDPMANAAVMYGSSLATQGKDMVNKEISRFMSVNKLKYFFAVDTKYVMKKLLLLMFPYTHQDWEVRYHRDTPFTPRHDVNAPDLYIPTMAFITYILLAGMALGIQKRMIFTVLCGLLFGSDGYFIALAWSSCALMFFIVRSLRMKILSSFPPDSVGTAASAKPRMRLYITVATAAFQPIIIYWLTAHLVR</sequence>
<name>A0A3B3QUT3_9TELE</name>
<dbReference type="PANTHER" id="PTHR14083">
    <property type="entry name" value="YIP1 INTERACTING FACTOR HOMOLOG YIF1 PROTEIN"/>
    <property type="match status" value="1"/>
</dbReference>
<dbReference type="GO" id="GO:0005789">
    <property type="term" value="C:endoplasmic reticulum membrane"/>
    <property type="evidence" value="ECO:0007669"/>
    <property type="project" value="UniProtKB-SubCell"/>
</dbReference>
<evidence type="ECO:0000256" key="5">
    <source>
        <dbReference type="ARBA" id="ARBA00022927"/>
    </source>
</evidence>
<comment type="similarity">
    <text evidence="1 9">Belongs to the YIF1 family.</text>
</comment>
<comment type="subcellular location">
    <subcellularLocation>
        <location evidence="9">Endoplasmic reticulum membrane</location>
        <topology evidence="9">Multi-pass membrane protein</topology>
    </subcellularLocation>
    <subcellularLocation>
        <location evidence="9">Golgi apparatus membrane</location>
        <topology evidence="9">Multi-pass membrane protein</topology>
    </subcellularLocation>
</comment>
<evidence type="ECO:0000256" key="3">
    <source>
        <dbReference type="ARBA" id="ARBA00022692"/>
    </source>
</evidence>
<evidence type="ECO:0000313" key="11">
    <source>
        <dbReference type="Ensembl" id="ENSPKIP00000009659.1"/>
    </source>
</evidence>
<keyword evidence="2 9" id="KW-0813">Transport</keyword>
<dbReference type="GO" id="GO:0006888">
    <property type="term" value="P:endoplasmic reticulum to Golgi vesicle-mediated transport"/>
    <property type="evidence" value="ECO:0007669"/>
    <property type="project" value="UniProtKB-UniRule"/>
</dbReference>
<dbReference type="GO" id="GO:0005793">
    <property type="term" value="C:endoplasmic reticulum-Golgi intermediate compartment"/>
    <property type="evidence" value="ECO:0007669"/>
    <property type="project" value="UniProtKB-UniRule"/>
</dbReference>
<protein>
    <recommendedName>
        <fullName evidence="9">Protein YIF1</fullName>
    </recommendedName>
</protein>
<dbReference type="AlphaFoldDB" id="A0A3B3QUT3"/>
<reference evidence="11" key="2">
    <citation type="submission" date="2025-09" db="UniProtKB">
        <authorList>
            <consortium name="Ensembl"/>
        </authorList>
    </citation>
    <scope>IDENTIFICATION</scope>
</reference>
<dbReference type="InterPro" id="IPR005578">
    <property type="entry name" value="Yif1_fam"/>
</dbReference>
<evidence type="ECO:0000256" key="9">
    <source>
        <dbReference type="RuleBase" id="RU368073"/>
    </source>
</evidence>
<comment type="function">
    <text evidence="9">Has a role in transport between endoplasmic reticulum and Golgi.</text>
</comment>
<dbReference type="PANTHER" id="PTHR14083:SF2">
    <property type="entry name" value="PROTEIN YIF1A"/>
    <property type="match status" value="1"/>
</dbReference>
<evidence type="ECO:0000256" key="8">
    <source>
        <dbReference type="ARBA" id="ARBA00023136"/>
    </source>
</evidence>
<keyword evidence="8 9" id="KW-0472">Membrane</keyword>
<accession>A0A3B3QUT3</accession>
<keyword evidence="5 9" id="KW-0653">Protein transport</keyword>
<reference evidence="11" key="1">
    <citation type="submission" date="2025-08" db="UniProtKB">
        <authorList>
            <consortium name="Ensembl"/>
        </authorList>
    </citation>
    <scope>IDENTIFICATION</scope>
</reference>
<dbReference type="GeneTree" id="ENSGT00390000009423"/>
<dbReference type="Ensembl" id="ENSPKIT00000033771.1">
    <property type="protein sequence ID" value="ENSPKIP00000009659.1"/>
    <property type="gene ID" value="ENSPKIG00000024673.1"/>
</dbReference>
<organism evidence="11 12">
    <name type="scientific">Paramormyrops kingsleyae</name>
    <dbReference type="NCBI Taxonomy" id="1676925"/>
    <lineage>
        <taxon>Eukaryota</taxon>
        <taxon>Metazoa</taxon>
        <taxon>Chordata</taxon>
        <taxon>Craniata</taxon>
        <taxon>Vertebrata</taxon>
        <taxon>Euteleostomi</taxon>
        <taxon>Actinopterygii</taxon>
        <taxon>Neopterygii</taxon>
        <taxon>Teleostei</taxon>
        <taxon>Osteoglossocephala</taxon>
        <taxon>Osteoglossomorpha</taxon>
        <taxon>Osteoglossiformes</taxon>
        <taxon>Mormyridae</taxon>
        <taxon>Paramormyrops</taxon>
    </lineage>
</organism>
<evidence type="ECO:0000256" key="4">
    <source>
        <dbReference type="ARBA" id="ARBA00022824"/>
    </source>
</evidence>
<evidence type="ECO:0000256" key="2">
    <source>
        <dbReference type="ARBA" id="ARBA00022448"/>
    </source>
</evidence>
<keyword evidence="4 9" id="KW-0256">Endoplasmic reticulum</keyword>
<feature type="region of interest" description="Disordered" evidence="10">
    <location>
        <begin position="14"/>
        <end position="35"/>
    </location>
</feature>
<keyword evidence="7 9" id="KW-0333">Golgi apparatus</keyword>
<keyword evidence="12" id="KW-1185">Reference proteome</keyword>
<proteinExistence type="inferred from homology"/>
<dbReference type="Pfam" id="PF03878">
    <property type="entry name" value="YIF1"/>
    <property type="match status" value="2"/>
</dbReference>
<feature type="transmembrane region" description="Helical" evidence="9">
    <location>
        <begin position="176"/>
        <end position="205"/>
    </location>
</feature>
<evidence type="ECO:0000313" key="12">
    <source>
        <dbReference type="Proteomes" id="UP000261540"/>
    </source>
</evidence>
<feature type="transmembrane region" description="Helical" evidence="9">
    <location>
        <begin position="150"/>
        <end position="170"/>
    </location>
</feature>
<dbReference type="GO" id="GO:0000139">
    <property type="term" value="C:Golgi membrane"/>
    <property type="evidence" value="ECO:0007669"/>
    <property type="project" value="UniProtKB-SubCell"/>
</dbReference>
<evidence type="ECO:0000256" key="6">
    <source>
        <dbReference type="ARBA" id="ARBA00022989"/>
    </source>
</evidence>
<evidence type="ECO:0000256" key="10">
    <source>
        <dbReference type="SAM" id="MobiDB-lite"/>
    </source>
</evidence>
<feature type="transmembrane region" description="Helical" evidence="9">
    <location>
        <begin position="233"/>
        <end position="251"/>
    </location>
</feature>
<keyword evidence="3 9" id="KW-0812">Transmembrane</keyword>